<dbReference type="RefSeq" id="WP_166323429.1">
    <property type="nucleotide sequence ID" value="NZ_CP049934.1"/>
</dbReference>
<dbReference type="EMBL" id="CP049934">
    <property type="protein sequence ID" value="QIM16423.1"/>
    <property type="molecule type" value="Genomic_DNA"/>
</dbReference>
<accession>A0A6G8FJE9</accession>
<organism evidence="2 3">
    <name type="scientific">Leucobacter insecticola</name>
    <dbReference type="NCBI Taxonomy" id="2714934"/>
    <lineage>
        <taxon>Bacteria</taxon>
        <taxon>Bacillati</taxon>
        <taxon>Actinomycetota</taxon>
        <taxon>Actinomycetes</taxon>
        <taxon>Micrococcales</taxon>
        <taxon>Microbacteriaceae</taxon>
        <taxon>Leucobacter</taxon>
    </lineage>
</organism>
<gene>
    <name evidence="2" type="ORF">G7067_08315</name>
</gene>
<dbReference type="AlphaFoldDB" id="A0A6G8FJE9"/>
<sequence length="122" mass="12999">MSDTNASAEQRELAAAARREAIRENTGTSIPGDLTFGTWQHIQNKYGDSPETRRITNGSLATIAWLSGMGFALAVVAIIVTVNTENPITLLIWSGLIGPSLLAGLIAAVAFFVTRAIITSRK</sequence>
<dbReference type="KEGG" id="lins:G7067_08315"/>
<dbReference type="Proteomes" id="UP000501387">
    <property type="component" value="Chromosome"/>
</dbReference>
<keyword evidence="3" id="KW-1185">Reference proteome</keyword>
<evidence type="ECO:0000313" key="3">
    <source>
        <dbReference type="Proteomes" id="UP000501387"/>
    </source>
</evidence>
<name>A0A6G8FJE9_9MICO</name>
<keyword evidence="1" id="KW-0472">Membrane</keyword>
<protein>
    <submittedName>
        <fullName evidence="2">Uncharacterized protein</fullName>
    </submittedName>
</protein>
<keyword evidence="1" id="KW-1133">Transmembrane helix</keyword>
<feature type="transmembrane region" description="Helical" evidence="1">
    <location>
        <begin position="63"/>
        <end position="82"/>
    </location>
</feature>
<keyword evidence="1" id="KW-0812">Transmembrane</keyword>
<reference evidence="2 3" key="1">
    <citation type="submission" date="2020-03" db="EMBL/GenBank/DDBJ databases">
        <title>Leucobacter sp. nov., isolated from beetles.</title>
        <authorList>
            <person name="Hyun D.-W."/>
            <person name="Bae J.-W."/>
        </authorList>
    </citation>
    <scope>NUCLEOTIDE SEQUENCE [LARGE SCALE GENOMIC DNA]</scope>
    <source>
        <strain evidence="2 3">HDW9B</strain>
    </source>
</reference>
<proteinExistence type="predicted"/>
<evidence type="ECO:0000313" key="2">
    <source>
        <dbReference type="EMBL" id="QIM16423.1"/>
    </source>
</evidence>
<feature type="transmembrane region" description="Helical" evidence="1">
    <location>
        <begin position="88"/>
        <end position="113"/>
    </location>
</feature>
<evidence type="ECO:0000256" key="1">
    <source>
        <dbReference type="SAM" id="Phobius"/>
    </source>
</evidence>